<keyword evidence="1" id="KW-0812">Transmembrane</keyword>
<organism evidence="2">
    <name type="scientific">marine sediment metagenome</name>
    <dbReference type="NCBI Taxonomy" id="412755"/>
    <lineage>
        <taxon>unclassified sequences</taxon>
        <taxon>metagenomes</taxon>
        <taxon>ecological metagenomes</taxon>
    </lineage>
</organism>
<proteinExistence type="predicted"/>
<accession>A0A0F9PSQ2</accession>
<keyword evidence="1" id="KW-0472">Membrane</keyword>
<name>A0A0F9PSQ2_9ZZZZ</name>
<feature type="transmembrane region" description="Helical" evidence="1">
    <location>
        <begin position="12"/>
        <end position="30"/>
    </location>
</feature>
<evidence type="ECO:0000313" key="2">
    <source>
        <dbReference type="EMBL" id="KKN04101.1"/>
    </source>
</evidence>
<keyword evidence="1" id="KW-1133">Transmembrane helix</keyword>
<reference evidence="2" key="1">
    <citation type="journal article" date="2015" name="Nature">
        <title>Complex archaea that bridge the gap between prokaryotes and eukaryotes.</title>
        <authorList>
            <person name="Spang A."/>
            <person name="Saw J.H."/>
            <person name="Jorgensen S.L."/>
            <person name="Zaremba-Niedzwiedzka K."/>
            <person name="Martijn J."/>
            <person name="Lind A.E."/>
            <person name="van Eijk R."/>
            <person name="Schleper C."/>
            <person name="Guy L."/>
            <person name="Ettema T.J."/>
        </authorList>
    </citation>
    <scope>NUCLEOTIDE SEQUENCE</scope>
</reference>
<protein>
    <submittedName>
        <fullName evidence="2">Uncharacterized protein</fullName>
    </submittedName>
</protein>
<evidence type="ECO:0000256" key="1">
    <source>
        <dbReference type="SAM" id="Phobius"/>
    </source>
</evidence>
<gene>
    <name evidence="2" type="ORF">LCGC14_1100880</name>
</gene>
<comment type="caution">
    <text evidence="2">The sequence shown here is derived from an EMBL/GenBank/DDBJ whole genome shotgun (WGS) entry which is preliminary data.</text>
</comment>
<dbReference type="EMBL" id="LAZR01004959">
    <property type="protein sequence ID" value="KKN04101.1"/>
    <property type="molecule type" value="Genomic_DNA"/>
</dbReference>
<sequence length="204" mass="23267">MRKKQQINMYRNIAVVALVIIGVVIMVFVLRTMNDSPVLPTDFLASYRTAALHSEQVVAMTDAVHEKIKRINDLDMRGEQKKALALIREASKDNVQAREETLQLSISLEELVQQLAVITSARTRKIAFEAIEIEIALTHEFLSYTKSLNEFLSALSTAIVTNEAEDRRLVEGRLVEVNQKREKINEFNDQFIVKVKKLGLTREQ</sequence>
<dbReference type="AlphaFoldDB" id="A0A0F9PSQ2"/>